<dbReference type="EMBL" id="CP033464">
    <property type="protein sequence ID" value="QDX91458.1"/>
    <property type="molecule type" value="Genomic_DNA"/>
</dbReference>
<keyword evidence="2" id="KW-1185">Reference proteome</keyword>
<evidence type="ECO:0000313" key="2">
    <source>
        <dbReference type="Proteomes" id="UP000319432"/>
    </source>
</evidence>
<dbReference type="Proteomes" id="UP000319432">
    <property type="component" value="Chromosome"/>
</dbReference>
<proteinExistence type="predicted"/>
<reference evidence="1 2" key="1">
    <citation type="submission" date="2018-11" db="EMBL/GenBank/DDBJ databases">
        <title>Phylogenetic determinants of toxin gene distribution in genomes of Brevibacillus laterosporus.</title>
        <authorList>
            <person name="Glare T.R."/>
            <person name="Durrant A."/>
            <person name="Berry C."/>
            <person name="Palma L."/>
            <person name="Ormskirk M."/>
            <person name="Cox M.O."/>
        </authorList>
    </citation>
    <scope>NUCLEOTIDE SEQUENCE [LARGE SCALE GENOMIC DNA]</scope>
    <source>
        <strain evidence="1 2">1821L</strain>
    </source>
</reference>
<organism evidence="1 2">
    <name type="scientific">Brevibacillus laterosporus</name>
    <name type="common">Bacillus laterosporus</name>
    <dbReference type="NCBI Taxonomy" id="1465"/>
    <lineage>
        <taxon>Bacteria</taxon>
        <taxon>Bacillati</taxon>
        <taxon>Bacillota</taxon>
        <taxon>Bacilli</taxon>
        <taxon>Bacillales</taxon>
        <taxon>Paenibacillaceae</taxon>
        <taxon>Brevibacillus</taxon>
    </lineage>
</organism>
<accession>A0A518V395</accession>
<sequence>MLVERGLRIEFVFRKFGLFITISIQMEPAYKRVNHGENADSICQICWNDVEKYFLWSEWHKSCFT</sequence>
<protein>
    <submittedName>
        <fullName evidence="1">Uncharacterized protein</fullName>
    </submittedName>
</protein>
<dbReference type="AlphaFoldDB" id="A0A518V395"/>
<evidence type="ECO:0000313" key="1">
    <source>
        <dbReference type="EMBL" id="QDX91458.1"/>
    </source>
</evidence>
<gene>
    <name evidence="1" type="ORF">EEL30_03130</name>
</gene>
<name>A0A518V395_BRELA</name>